<organism evidence="3 4">
    <name type="scientific">Cucurbita moschata</name>
    <name type="common">Winter crookneck squash</name>
    <name type="synonym">Cucurbita pepo var. moschata</name>
    <dbReference type="NCBI Taxonomy" id="3662"/>
    <lineage>
        <taxon>Eukaryota</taxon>
        <taxon>Viridiplantae</taxon>
        <taxon>Streptophyta</taxon>
        <taxon>Embryophyta</taxon>
        <taxon>Tracheophyta</taxon>
        <taxon>Spermatophyta</taxon>
        <taxon>Magnoliopsida</taxon>
        <taxon>eudicotyledons</taxon>
        <taxon>Gunneridae</taxon>
        <taxon>Pentapetalae</taxon>
        <taxon>rosids</taxon>
        <taxon>fabids</taxon>
        <taxon>Cucurbitales</taxon>
        <taxon>Cucurbitaceae</taxon>
        <taxon>Cucurbiteae</taxon>
        <taxon>Cucurbita</taxon>
    </lineage>
</organism>
<dbReference type="AlphaFoldDB" id="A0A6J1HEK5"/>
<evidence type="ECO:0000313" key="3">
    <source>
        <dbReference type="Proteomes" id="UP000504609"/>
    </source>
</evidence>
<keyword evidence="2" id="KW-1133">Transmembrane helix</keyword>
<feature type="transmembrane region" description="Helical" evidence="2">
    <location>
        <begin position="71"/>
        <end position="90"/>
    </location>
</feature>
<dbReference type="Proteomes" id="UP000504609">
    <property type="component" value="Unplaced"/>
</dbReference>
<dbReference type="GeneID" id="111462310"/>
<sequence>MASPIPYTSEAMARLLISTRAFPFPPLPLVPARAFFRPSKLSPAVRFSGDPSAARALRVVTTRAGASTSSYIFAFSIPFSLILVTALTALKIGDNLDKKFLEELALNQAIMEEDEENKDGSSEIPFEEKPALPRTRNRPKREAEA</sequence>
<dbReference type="KEGG" id="cmos:111462310"/>
<proteinExistence type="predicted"/>
<dbReference type="RefSeq" id="XP_022961614.1">
    <property type="nucleotide sequence ID" value="XM_023105846.1"/>
</dbReference>
<accession>A0A6J1HEK5</accession>
<evidence type="ECO:0000313" key="4">
    <source>
        <dbReference type="RefSeq" id="XP_022961614.1"/>
    </source>
</evidence>
<dbReference type="PANTHER" id="PTHR37753">
    <property type="entry name" value="OS01G0940600 PROTEIN"/>
    <property type="match status" value="1"/>
</dbReference>
<feature type="region of interest" description="Disordered" evidence="1">
    <location>
        <begin position="112"/>
        <end position="145"/>
    </location>
</feature>
<protein>
    <submittedName>
        <fullName evidence="4">Uncharacterized protein LOC111462310</fullName>
    </submittedName>
</protein>
<keyword evidence="3" id="KW-1185">Reference proteome</keyword>
<dbReference type="PANTHER" id="PTHR37753:SF1">
    <property type="entry name" value="OS01G0940600 PROTEIN"/>
    <property type="match status" value="1"/>
</dbReference>
<name>A0A6J1HEK5_CUCMO</name>
<keyword evidence="2" id="KW-0812">Transmembrane</keyword>
<evidence type="ECO:0000256" key="1">
    <source>
        <dbReference type="SAM" id="MobiDB-lite"/>
    </source>
</evidence>
<reference evidence="4" key="1">
    <citation type="submission" date="2025-08" db="UniProtKB">
        <authorList>
            <consortium name="RefSeq"/>
        </authorList>
    </citation>
    <scope>IDENTIFICATION</scope>
    <source>
        <tissue evidence="4">Young leaves</tissue>
    </source>
</reference>
<evidence type="ECO:0000256" key="2">
    <source>
        <dbReference type="SAM" id="Phobius"/>
    </source>
</evidence>
<feature type="compositionally biased region" description="Basic and acidic residues" evidence="1">
    <location>
        <begin position="118"/>
        <end position="131"/>
    </location>
</feature>
<keyword evidence="2" id="KW-0472">Membrane</keyword>
<gene>
    <name evidence="4" type="primary">LOC111462310</name>
</gene>